<gene>
    <name evidence="2" type="ORF">DPMN_015340</name>
</gene>
<keyword evidence="3" id="KW-1185">Reference proteome</keyword>
<dbReference type="EMBL" id="JAIWYP010000001">
    <property type="protein sequence ID" value="KAH3891247.1"/>
    <property type="molecule type" value="Genomic_DNA"/>
</dbReference>
<evidence type="ECO:0000313" key="3">
    <source>
        <dbReference type="Proteomes" id="UP000828390"/>
    </source>
</evidence>
<protein>
    <submittedName>
        <fullName evidence="2">Uncharacterized protein</fullName>
    </submittedName>
</protein>
<organism evidence="2 3">
    <name type="scientific">Dreissena polymorpha</name>
    <name type="common">Zebra mussel</name>
    <name type="synonym">Mytilus polymorpha</name>
    <dbReference type="NCBI Taxonomy" id="45954"/>
    <lineage>
        <taxon>Eukaryota</taxon>
        <taxon>Metazoa</taxon>
        <taxon>Spiralia</taxon>
        <taxon>Lophotrochozoa</taxon>
        <taxon>Mollusca</taxon>
        <taxon>Bivalvia</taxon>
        <taxon>Autobranchia</taxon>
        <taxon>Heteroconchia</taxon>
        <taxon>Euheterodonta</taxon>
        <taxon>Imparidentia</taxon>
        <taxon>Neoheterodontei</taxon>
        <taxon>Myida</taxon>
        <taxon>Dreissenoidea</taxon>
        <taxon>Dreissenidae</taxon>
        <taxon>Dreissena</taxon>
    </lineage>
</organism>
<accession>A0A9D4N7K3</accession>
<comment type="caution">
    <text evidence="2">The sequence shown here is derived from an EMBL/GenBank/DDBJ whole genome shotgun (WGS) entry which is preliminary data.</text>
</comment>
<name>A0A9D4N7K3_DREPO</name>
<evidence type="ECO:0000256" key="1">
    <source>
        <dbReference type="SAM" id="MobiDB-lite"/>
    </source>
</evidence>
<dbReference type="Proteomes" id="UP000828390">
    <property type="component" value="Unassembled WGS sequence"/>
</dbReference>
<evidence type="ECO:0000313" key="2">
    <source>
        <dbReference type="EMBL" id="KAH3891247.1"/>
    </source>
</evidence>
<feature type="compositionally biased region" description="Basic and acidic residues" evidence="1">
    <location>
        <begin position="1"/>
        <end position="24"/>
    </location>
</feature>
<reference evidence="2" key="2">
    <citation type="submission" date="2020-11" db="EMBL/GenBank/DDBJ databases">
        <authorList>
            <person name="McCartney M.A."/>
            <person name="Auch B."/>
            <person name="Kono T."/>
            <person name="Mallez S."/>
            <person name="Becker A."/>
            <person name="Gohl D.M."/>
            <person name="Silverstein K.A.T."/>
            <person name="Koren S."/>
            <person name="Bechman K.B."/>
            <person name="Herman A."/>
            <person name="Abrahante J.E."/>
            <person name="Garbe J."/>
        </authorList>
    </citation>
    <scope>NUCLEOTIDE SEQUENCE</scope>
    <source>
        <strain evidence="2">Duluth1</strain>
        <tissue evidence="2">Whole animal</tissue>
    </source>
</reference>
<dbReference type="AlphaFoldDB" id="A0A9D4N7K3"/>
<reference evidence="2" key="1">
    <citation type="journal article" date="2019" name="bioRxiv">
        <title>The Genome of the Zebra Mussel, Dreissena polymorpha: A Resource for Invasive Species Research.</title>
        <authorList>
            <person name="McCartney M.A."/>
            <person name="Auch B."/>
            <person name="Kono T."/>
            <person name="Mallez S."/>
            <person name="Zhang Y."/>
            <person name="Obille A."/>
            <person name="Becker A."/>
            <person name="Abrahante J.E."/>
            <person name="Garbe J."/>
            <person name="Badalamenti J.P."/>
            <person name="Herman A."/>
            <person name="Mangelson H."/>
            <person name="Liachko I."/>
            <person name="Sullivan S."/>
            <person name="Sone E.D."/>
            <person name="Koren S."/>
            <person name="Silverstein K.A.T."/>
            <person name="Beckman K.B."/>
            <person name="Gohl D.M."/>
        </authorList>
    </citation>
    <scope>NUCLEOTIDE SEQUENCE</scope>
    <source>
        <strain evidence="2">Duluth1</strain>
        <tissue evidence="2">Whole animal</tissue>
    </source>
</reference>
<feature type="region of interest" description="Disordered" evidence="1">
    <location>
        <begin position="1"/>
        <end position="49"/>
    </location>
</feature>
<proteinExistence type="predicted"/>
<sequence length="78" mass="9108">MQRLGILHEGKHSGCHRERRHPTGHDVQAVHSRRRLPRTGVYPQEPNPLPWKHEELQLRHRQPLGVQADGLRCSEDQT</sequence>